<dbReference type="CDD" id="cd01750">
    <property type="entry name" value="GATase1_CobQ"/>
    <property type="match status" value="1"/>
</dbReference>
<dbReference type="RefSeq" id="WP_134115249.1">
    <property type="nucleotide sequence ID" value="NZ_SOEG01000004.1"/>
</dbReference>
<feature type="domain" description="CobB/CobQ-like glutamine amidotransferase" evidence="6">
    <location>
        <begin position="252"/>
        <end position="449"/>
    </location>
</feature>
<dbReference type="GO" id="GO:0003824">
    <property type="term" value="F:catalytic activity"/>
    <property type="evidence" value="ECO:0007669"/>
    <property type="project" value="InterPro"/>
</dbReference>
<evidence type="ECO:0000256" key="4">
    <source>
        <dbReference type="HAMAP-Rule" id="MF_00028"/>
    </source>
</evidence>
<evidence type="ECO:0000313" key="8">
    <source>
        <dbReference type="Proteomes" id="UP000295832"/>
    </source>
</evidence>
<dbReference type="AlphaFoldDB" id="A0A4R8H0N7"/>
<dbReference type="Pfam" id="PF07685">
    <property type="entry name" value="GATase_3"/>
    <property type="match status" value="1"/>
</dbReference>
<dbReference type="NCBIfam" id="TIGR00313">
    <property type="entry name" value="cobQ"/>
    <property type="match status" value="1"/>
</dbReference>
<evidence type="ECO:0000259" key="6">
    <source>
        <dbReference type="Pfam" id="PF07685"/>
    </source>
</evidence>
<dbReference type="NCBIfam" id="NF001989">
    <property type="entry name" value="PRK00784.1"/>
    <property type="match status" value="1"/>
</dbReference>
<dbReference type="UniPathway" id="UPA00148"/>
<evidence type="ECO:0000313" key="7">
    <source>
        <dbReference type="EMBL" id="TDX52992.1"/>
    </source>
</evidence>
<dbReference type="InterPro" id="IPR047045">
    <property type="entry name" value="CobQ_N"/>
</dbReference>
<evidence type="ECO:0000256" key="2">
    <source>
        <dbReference type="ARBA" id="ARBA00022573"/>
    </source>
</evidence>
<dbReference type="SUPFAM" id="SSF52317">
    <property type="entry name" value="Class I glutamine amidotransferase-like"/>
    <property type="match status" value="1"/>
</dbReference>
<dbReference type="Gene3D" id="3.40.50.300">
    <property type="entry name" value="P-loop containing nucleotide triphosphate hydrolases"/>
    <property type="match status" value="1"/>
</dbReference>
<dbReference type="PANTHER" id="PTHR21343">
    <property type="entry name" value="DETHIOBIOTIN SYNTHETASE"/>
    <property type="match status" value="1"/>
</dbReference>
<keyword evidence="8" id="KW-1185">Reference proteome</keyword>
<dbReference type="HAMAP" id="MF_00028">
    <property type="entry name" value="CobQ"/>
    <property type="match status" value="1"/>
</dbReference>
<feature type="active site" evidence="4">
    <location>
        <position position="441"/>
    </location>
</feature>
<evidence type="ECO:0000256" key="3">
    <source>
        <dbReference type="ARBA" id="ARBA00022962"/>
    </source>
</evidence>
<accession>A0A4R8H0N7</accession>
<sequence length="506" mass="56658">METKTIMIQGTASHVGKSVLSSAFCRIFYQDGYKVAPFKSQNMALNSYVTREGGEIGRAQAVQAEAAKIEATVDMNPILLKPQEDTIAQLIIHGKATTQIKAKDYFSEQEIGLKAIKDSLKRLKEEYEVLVIEGAGSPAEVNLRDFDLVNMKVAKLADAPVILVADIDRGGVFADIIGTFELLNEEEKKRIKAIIINKFRGEVGRLKSGIEYIEQETGVPVLGVIPYFDEFKIPEEDAIAEYVQGAKDYEVDIAVITLPHISNFTDFDLLAEEPGVRLRYVKDKFELGNPDVIIIPGTKNTIDDLDYLYQIDFDKEIIKSFEAGTTIVGICGGYQILGSIIKDPDGIESKKQEIKALGLLDIETTIEEEKITSQVEGKLINKQLLEIADSSVKAYEIHMGRTELGEKVKPLFRITKRSQQEVNVSEGACSEGGRVWGTYLHGIFDNQQFRRSFINKLRGEKGLAPLREEKISTEKERKEAYNNLADLVRDNLNMELLYEIIAVKHR</sequence>
<proteinExistence type="inferred from homology"/>
<dbReference type="PANTHER" id="PTHR21343:SF1">
    <property type="entry name" value="COBYRIC ACID SYNTHASE"/>
    <property type="match status" value="1"/>
</dbReference>
<dbReference type="GO" id="GO:0015420">
    <property type="term" value="F:ABC-type vitamin B12 transporter activity"/>
    <property type="evidence" value="ECO:0007669"/>
    <property type="project" value="UniProtKB-UniRule"/>
</dbReference>
<dbReference type="CDD" id="cd05389">
    <property type="entry name" value="CobQ_N"/>
    <property type="match status" value="1"/>
</dbReference>
<evidence type="ECO:0000256" key="1">
    <source>
        <dbReference type="ARBA" id="ARBA00004953"/>
    </source>
</evidence>
<gene>
    <name evidence="4" type="primary">cobQ</name>
    <name evidence="7" type="ORF">C7959_104120</name>
</gene>
<dbReference type="SUPFAM" id="SSF52540">
    <property type="entry name" value="P-loop containing nucleoside triphosphate hydrolases"/>
    <property type="match status" value="1"/>
</dbReference>
<feature type="domain" description="CobQ/CobB/MinD/ParA nucleotide binding" evidence="5">
    <location>
        <begin position="6"/>
        <end position="236"/>
    </location>
</feature>
<dbReference type="Pfam" id="PF01656">
    <property type="entry name" value="CbiA"/>
    <property type="match status" value="1"/>
</dbReference>
<organism evidence="7 8">
    <name type="scientific">Orenia marismortui</name>
    <dbReference type="NCBI Taxonomy" id="46469"/>
    <lineage>
        <taxon>Bacteria</taxon>
        <taxon>Bacillati</taxon>
        <taxon>Bacillota</taxon>
        <taxon>Clostridia</taxon>
        <taxon>Halanaerobiales</taxon>
        <taxon>Halobacteroidaceae</taxon>
        <taxon>Orenia</taxon>
    </lineage>
</organism>
<keyword evidence="3 4" id="KW-0315">Glutamine amidotransferase</keyword>
<comment type="similarity">
    <text evidence="4">Belongs to the CobB/CobQ family. CobQ subfamily.</text>
</comment>
<dbReference type="InterPro" id="IPR033949">
    <property type="entry name" value="CobQ_GATase1"/>
</dbReference>
<dbReference type="PROSITE" id="PS51274">
    <property type="entry name" value="GATASE_COBBQ"/>
    <property type="match status" value="1"/>
</dbReference>
<protein>
    <recommendedName>
        <fullName evidence="4">Cobyric acid synthase</fullName>
    </recommendedName>
</protein>
<name>A0A4R8H0N7_9FIRM</name>
<dbReference type="GO" id="GO:0009236">
    <property type="term" value="P:cobalamin biosynthetic process"/>
    <property type="evidence" value="ECO:0007669"/>
    <property type="project" value="UniProtKB-UniRule"/>
</dbReference>
<keyword evidence="2 4" id="KW-0169">Cobalamin biosynthesis</keyword>
<evidence type="ECO:0000259" key="5">
    <source>
        <dbReference type="Pfam" id="PF01656"/>
    </source>
</evidence>
<dbReference type="EMBL" id="SOEG01000004">
    <property type="protein sequence ID" value="TDX52992.1"/>
    <property type="molecule type" value="Genomic_DNA"/>
</dbReference>
<dbReference type="InterPro" id="IPR004459">
    <property type="entry name" value="CobQ_synth"/>
</dbReference>
<feature type="active site" description="Nucleophile" evidence="4">
    <location>
        <position position="331"/>
    </location>
</feature>
<comment type="caution">
    <text evidence="7">The sequence shown here is derived from an EMBL/GenBank/DDBJ whole genome shotgun (WGS) entry which is preliminary data.</text>
</comment>
<comment type="pathway">
    <text evidence="1 4">Cofactor biosynthesis; adenosylcobalamin biosynthesis.</text>
</comment>
<dbReference type="Gene3D" id="3.40.50.880">
    <property type="match status" value="1"/>
</dbReference>
<dbReference type="InterPro" id="IPR002586">
    <property type="entry name" value="CobQ/CobB/MinD/ParA_Nub-bd_dom"/>
</dbReference>
<reference evidence="7 8" key="1">
    <citation type="submission" date="2019-03" db="EMBL/GenBank/DDBJ databases">
        <title>Subsurface microbial communities from deep shales in Ohio and West Virginia, USA.</title>
        <authorList>
            <person name="Wrighton K."/>
        </authorList>
    </citation>
    <scope>NUCLEOTIDE SEQUENCE [LARGE SCALE GENOMIC DNA]</scope>
    <source>
        <strain evidence="7 8">MSL 6dP</strain>
    </source>
</reference>
<dbReference type="InterPro" id="IPR029062">
    <property type="entry name" value="Class_I_gatase-like"/>
</dbReference>
<dbReference type="Proteomes" id="UP000295832">
    <property type="component" value="Unassembled WGS sequence"/>
</dbReference>
<comment type="function">
    <text evidence="4">Catalyzes amidations at positions B, D, E, and G on adenosylcobyrinic A,C-diamide. NH(2) groups are provided by glutamine, and one molecule of ATP is hydrogenolyzed for each amidation.</text>
</comment>
<dbReference type="InterPro" id="IPR027417">
    <property type="entry name" value="P-loop_NTPase"/>
</dbReference>
<dbReference type="InterPro" id="IPR011698">
    <property type="entry name" value="GATase_3"/>
</dbReference>
<dbReference type="STRING" id="926561.GCA_000379025_00453"/>